<feature type="domain" description="MurNAc-LAA" evidence="2">
    <location>
        <begin position="1"/>
        <end position="71"/>
    </location>
</feature>
<keyword evidence="4" id="KW-1185">Reference proteome</keyword>
<dbReference type="Gene3D" id="3.40.630.40">
    <property type="entry name" value="Zn-dependent exopeptidases"/>
    <property type="match status" value="1"/>
</dbReference>
<keyword evidence="1" id="KW-0378">Hydrolase</keyword>
<dbReference type="GO" id="GO:0030288">
    <property type="term" value="C:outer membrane-bounded periplasmic space"/>
    <property type="evidence" value="ECO:0007669"/>
    <property type="project" value="TreeGrafter"/>
</dbReference>
<evidence type="ECO:0000313" key="4">
    <source>
        <dbReference type="Proteomes" id="UP000219573"/>
    </source>
</evidence>
<organism evidence="3 4">
    <name type="scientific">Orenia metallireducens</name>
    <dbReference type="NCBI Taxonomy" id="1413210"/>
    <lineage>
        <taxon>Bacteria</taxon>
        <taxon>Bacillati</taxon>
        <taxon>Bacillota</taxon>
        <taxon>Clostridia</taxon>
        <taxon>Halanaerobiales</taxon>
        <taxon>Halobacteroidaceae</taxon>
        <taxon>Orenia</taxon>
    </lineage>
</organism>
<dbReference type="SMART" id="SM00646">
    <property type="entry name" value="Ami_3"/>
    <property type="match status" value="1"/>
</dbReference>
<dbReference type="InterPro" id="IPR002508">
    <property type="entry name" value="MurNAc-LAA_cat"/>
</dbReference>
<evidence type="ECO:0000313" key="3">
    <source>
        <dbReference type="EMBL" id="SNY46668.1"/>
    </source>
</evidence>
<proteinExistence type="predicted"/>
<evidence type="ECO:0000259" key="2">
    <source>
        <dbReference type="SMART" id="SM00646"/>
    </source>
</evidence>
<dbReference type="SUPFAM" id="SSF53187">
    <property type="entry name" value="Zn-dependent exopeptidases"/>
    <property type="match status" value="1"/>
</dbReference>
<dbReference type="GO" id="GO:0009253">
    <property type="term" value="P:peptidoglycan catabolic process"/>
    <property type="evidence" value="ECO:0007669"/>
    <property type="project" value="InterPro"/>
</dbReference>
<dbReference type="AlphaFoldDB" id="A0A285IF97"/>
<dbReference type="Proteomes" id="UP000219573">
    <property type="component" value="Unassembled WGS sequence"/>
</dbReference>
<sequence>MAQSIHRNLIKMTKSVDRLVKFNDDLYVLKRTKCPAVLVEVGFITNSYEEKLLNSADYQLKIALAIVKGIESSL</sequence>
<dbReference type="CDD" id="cd02696">
    <property type="entry name" value="MurNAc-LAA"/>
    <property type="match status" value="1"/>
</dbReference>
<accession>A0A285IF97</accession>
<reference evidence="4" key="1">
    <citation type="submission" date="2017-09" db="EMBL/GenBank/DDBJ databases">
        <authorList>
            <person name="Varghese N."/>
            <person name="Submissions S."/>
        </authorList>
    </citation>
    <scope>NUCLEOTIDE SEQUENCE [LARGE SCALE GENOMIC DNA]</scope>
    <source>
        <strain evidence="4">MSL47</strain>
    </source>
</reference>
<dbReference type="PANTHER" id="PTHR30404:SF0">
    <property type="entry name" value="N-ACETYLMURAMOYL-L-ALANINE AMIDASE AMIC"/>
    <property type="match status" value="1"/>
</dbReference>
<dbReference type="GO" id="GO:0008745">
    <property type="term" value="F:N-acetylmuramoyl-L-alanine amidase activity"/>
    <property type="evidence" value="ECO:0007669"/>
    <property type="project" value="InterPro"/>
</dbReference>
<dbReference type="InterPro" id="IPR050695">
    <property type="entry name" value="N-acetylmuramoyl_amidase_3"/>
</dbReference>
<name>A0A285IF97_9FIRM</name>
<dbReference type="PANTHER" id="PTHR30404">
    <property type="entry name" value="N-ACETYLMURAMOYL-L-ALANINE AMIDASE"/>
    <property type="match status" value="1"/>
</dbReference>
<evidence type="ECO:0000256" key="1">
    <source>
        <dbReference type="ARBA" id="ARBA00022801"/>
    </source>
</evidence>
<dbReference type="EMBL" id="OBDZ01000044">
    <property type="protein sequence ID" value="SNY46668.1"/>
    <property type="molecule type" value="Genomic_DNA"/>
</dbReference>
<protein>
    <submittedName>
        <fullName evidence="3">N-acetylmuramoyl-L-alanine amidase</fullName>
    </submittedName>
</protein>
<dbReference type="Pfam" id="PF01520">
    <property type="entry name" value="Amidase_3"/>
    <property type="match status" value="1"/>
</dbReference>
<gene>
    <name evidence="3" type="ORF">SAMN06265827_1443</name>
</gene>